<proteinExistence type="predicted"/>
<sequence length="259" mass="29486">MTTDYQPLNYFAISQFIVGDIACLKDYNWGRTVEEKREISGLNPGHNMEKASNHPCIVLKTNRKYALVTTVSAHGSGPYDNWRSPWTRGGHYRQRRDRYRSFQGTARFNLNRKSLRLATGAWPKPRGSWVNAEHVFLVPVWFLGVFKKAQSYDRYQKKLVNAHMAEDSLDDLLQQIIEDNWQWTRLLQEFEELGRLEPLPPPSHPPAPVALPPRAPAKASPLPRPATTTKASPPPALTKPLPSPRNSVSWAQVAKGKKR</sequence>
<comment type="caution">
    <text evidence="2">The sequence shown here is derived from an EMBL/GenBank/DDBJ whole genome shotgun (WGS) entry which is preliminary data.</text>
</comment>
<dbReference type="EMBL" id="NMPR01000050">
    <property type="protein sequence ID" value="KAA8632674.1"/>
    <property type="molecule type" value="Genomic_DNA"/>
</dbReference>
<evidence type="ECO:0000256" key="1">
    <source>
        <dbReference type="SAM" id="MobiDB-lite"/>
    </source>
</evidence>
<dbReference type="OMA" id="CHRHEAL"/>
<evidence type="ECO:0000313" key="2">
    <source>
        <dbReference type="EMBL" id="KAA8632674.1"/>
    </source>
</evidence>
<evidence type="ECO:0000313" key="3">
    <source>
        <dbReference type="Proteomes" id="UP000433876"/>
    </source>
</evidence>
<feature type="compositionally biased region" description="Pro residues" evidence="1">
    <location>
        <begin position="198"/>
        <end position="215"/>
    </location>
</feature>
<feature type="region of interest" description="Disordered" evidence="1">
    <location>
        <begin position="197"/>
        <end position="259"/>
    </location>
</feature>
<dbReference type="VEuPathDB" id="FungiDB:SMAC_05239"/>
<name>A0A8S8ZPJ6_SORMA</name>
<accession>A0A8S8ZPJ6</accession>
<dbReference type="AlphaFoldDB" id="A0A8S8ZPJ6"/>
<feature type="compositionally biased region" description="Pro residues" evidence="1">
    <location>
        <begin position="232"/>
        <end position="243"/>
    </location>
</feature>
<reference evidence="2 3" key="1">
    <citation type="submission" date="2017-07" db="EMBL/GenBank/DDBJ databases">
        <title>Genome sequence of the Sordaria macrospora wild type strain R19027.</title>
        <authorList>
            <person name="Nowrousian M."/>
            <person name="Teichert I."/>
            <person name="Kueck U."/>
        </authorList>
    </citation>
    <scope>NUCLEOTIDE SEQUENCE [LARGE SCALE GENOMIC DNA]</scope>
    <source>
        <strain evidence="2 3">R19027</strain>
        <tissue evidence="2">Mycelium</tissue>
    </source>
</reference>
<dbReference type="Proteomes" id="UP000433876">
    <property type="component" value="Unassembled WGS sequence"/>
</dbReference>
<protein>
    <submittedName>
        <fullName evidence="2">Uncharacterized protein</fullName>
    </submittedName>
</protein>
<gene>
    <name evidence="2" type="ORF">SMACR_05239</name>
</gene>
<organism evidence="2 3">
    <name type="scientific">Sordaria macrospora</name>
    <dbReference type="NCBI Taxonomy" id="5147"/>
    <lineage>
        <taxon>Eukaryota</taxon>
        <taxon>Fungi</taxon>
        <taxon>Dikarya</taxon>
        <taxon>Ascomycota</taxon>
        <taxon>Pezizomycotina</taxon>
        <taxon>Sordariomycetes</taxon>
        <taxon>Sordariomycetidae</taxon>
        <taxon>Sordariales</taxon>
        <taxon>Sordariaceae</taxon>
        <taxon>Sordaria</taxon>
    </lineage>
</organism>